<organism evidence="1 2">
    <name type="scientific">Amphibalanus amphitrite</name>
    <name type="common">Striped barnacle</name>
    <name type="synonym">Balanus amphitrite</name>
    <dbReference type="NCBI Taxonomy" id="1232801"/>
    <lineage>
        <taxon>Eukaryota</taxon>
        <taxon>Metazoa</taxon>
        <taxon>Ecdysozoa</taxon>
        <taxon>Arthropoda</taxon>
        <taxon>Crustacea</taxon>
        <taxon>Multicrustacea</taxon>
        <taxon>Cirripedia</taxon>
        <taxon>Thoracica</taxon>
        <taxon>Thoracicalcarea</taxon>
        <taxon>Balanomorpha</taxon>
        <taxon>Balanoidea</taxon>
        <taxon>Balanidae</taxon>
        <taxon>Amphibalaninae</taxon>
        <taxon>Amphibalanus</taxon>
    </lineage>
</organism>
<sequence>MTKVQFKDAIISIVVKDSMPFSFFSTSSGFRSLALPIANKLSVSLDKDAVRSMVIDKAREVEANLILAMKNQPVFLKMDAATRQGTSYLAISAQFVQPGVEQSPGRSLSWTVLESTQPKRQCHSFSRR</sequence>
<dbReference type="EMBL" id="VIIS01000554">
    <property type="protein sequence ID" value="KAF0307645.1"/>
    <property type="molecule type" value="Genomic_DNA"/>
</dbReference>
<accession>A0A6A4WLA9</accession>
<proteinExistence type="predicted"/>
<name>A0A6A4WLA9_AMPAM</name>
<comment type="caution">
    <text evidence="1">The sequence shown here is derived from an EMBL/GenBank/DDBJ whole genome shotgun (WGS) entry which is preliminary data.</text>
</comment>
<dbReference type="Proteomes" id="UP000440578">
    <property type="component" value="Unassembled WGS sequence"/>
</dbReference>
<protein>
    <submittedName>
        <fullName evidence="1">Uncharacterized protein</fullName>
    </submittedName>
</protein>
<gene>
    <name evidence="1" type="ORF">FJT64_021051</name>
</gene>
<evidence type="ECO:0000313" key="1">
    <source>
        <dbReference type="EMBL" id="KAF0307645.1"/>
    </source>
</evidence>
<keyword evidence="2" id="KW-1185">Reference proteome</keyword>
<dbReference type="AlphaFoldDB" id="A0A6A4WLA9"/>
<reference evidence="1 2" key="1">
    <citation type="submission" date="2019-07" db="EMBL/GenBank/DDBJ databases">
        <title>Draft genome assembly of a fouling barnacle, Amphibalanus amphitrite (Darwin, 1854): The first reference genome for Thecostraca.</title>
        <authorList>
            <person name="Kim W."/>
        </authorList>
    </citation>
    <scope>NUCLEOTIDE SEQUENCE [LARGE SCALE GENOMIC DNA]</scope>
    <source>
        <strain evidence="1">SNU_AA5</strain>
        <tissue evidence="1">Soma without cirri and trophi</tissue>
    </source>
</reference>
<evidence type="ECO:0000313" key="2">
    <source>
        <dbReference type="Proteomes" id="UP000440578"/>
    </source>
</evidence>